<dbReference type="PANTHER" id="PTHR40255">
    <property type="entry name" value="UPF0093 MEMBRANE PROTEIN SLR1790"/>
    <property type="match status" value="1"/>
</dbReference>
<evidence type="ECO:0000313" key="16">
    <source>
        <dbReference type="EMBL" id="RZO77104.1"/>
    </source>
</evidence>
<evidence type="ECO:0000256" key="9">
    <source>
        <dbReference type="ARBA" id="ARBA00022989"/>
    </source>
</evidence>
<comment type="similarity">
    <text evidence="3 14">Belongs to the HemJ family.</text>
</comment>
<comment type="subcellular location">
    <subcellularLocation>
        <location evidence="1">Cell membrane</location>
        <topology evidence="1">Multi-pass membrane protein</topology>
    </subcellularLocation>
</comment>
<keyword evidence="8 14" id="KW-0479">Metal-binding</keyword>
<keyword evidence="9 15" id="KW-1133">Transmembrane helix</keyword>
<dbReference type="GO" id="GO:0005886">
    <property type="term" value="C:plasma membrane"/>
    <property type="evidence" value="ECO:0007669"/>
    <property type="project" value="UniProtKB-SubCell"/>
</dbReference>
<feature type="transmembrane region" description="Helical" evidence="15">
    <location>
        <begin position="42"/>
        <end position="69"/>
    </location>
</feature>
<evidence type="ECO:0000256" key="15">
    <source>
        <dbReference type="SAM" id="Phobius"/>
    </source>
</evidence>
<dbReference type="AlphaFoldDB" id="A0A520S3S1"/>
<dbReference type="EMBL" id="SHAG01000005">
    <property type="protein sequence ID" value="RZO77104.1"/>
    <property type="molecule type" value="Genomic_DNA"/>
</dbReference>
<evidence type="ECO:0000256" key="3">
    <source>
        <dbReference type="ARBA" id="ARBA00006501"/>
    </source>
</evidence>
<evidence type="ECO:0000256" key="14">
    <source>
        <dbReference type="PIRNR" id="PIRNR004638"/>
    </source>
</evidence>
<feature type="transmembrane region" description="Helical" evidence="15">
    <location>
        <begin position="6"/>
        <end position="30"/>
    </location>
</feature>
<keyword evidence="12 14" id="KW-0472">Membrane</keyword>
<comment type="pathway">
    <text evidence="2 14">Porphyrin-containing compound metabolism; protoporphyrin-IX biosynthesis; protoporphyrin-IX from protoporphyrinogen-IX: step 1/1.</text>
</comment>
<dbReference type="EC" id="1.3.99.-" evidence="14"/>
<name>A0A520S3S1_9GAMM</name>
<dbReference type="UniPathway" id="UPA00251">
    <property type="reaction ID" value="UER00324"/>
</dbReference>
<keyword evidence="6 14" id="KW-0349">Heme</keyword>
<accession>A0A520S3S1</accession>
<gene>
    <name evidence="16" type="ORF">EVA68_02510</name>
</gene>
<dbReference type="PIRSF" id="PIRSF004638">
    <property type="entry name" value="UCP004638"/>
    <property type="match status" value="1"/>
</dbReference>
<evidence type="ECO:0000256" key="6">
    <source>
        <dbReference type="ARBA" id="ARBA00022617"/>
    </source>
</evidence>
<comment type="function">
    <text evidence="14">Catalyzes the oxidation of protoporphyrinogen IX to protoporphyrin IX.</text>
</comment>
<dbReference type="InterPro" id="IPR005265">
    <property type="entry name" value="HemJ-like"/>
</dbReference>
<evidence type="ECO:0000256" key="13">
    <source>
        <dbReference type="ARBA" id="ARBA00048390"/>
    </source>
</evidence>
<comment type="caution">
    <text evidence="16">The sequence shown here is derived from an EMBL/GenBank/DDBJ whole genome shotgun (WGS) entry which is preliminary data.</text>
</comment>
<dbReference type="GO" id="GO:0046872">
    <property type="term" value="F:metal ion binding"/>
    <property type="evidence" value="ECO:0007669"/>
    <property type="project" value="UniProtKB-UniRule"/>
</dbReference>
<reference evidence="16 17" key="1">
    <citation type="submission" date="2019-02" db="EMBL/GenBank/DDBJ databases">
        <title>Prokaryotic population dynamics and viral predation in marine succession experiment using metagenomics: the confinement effect.</title>
        <authorList>
            <person name="Haro-Moreno J.M."/>
            <person name="Rodriguez-Valera F."/>
            <person name="Lopez-Perez M."/>
        </authorList>
    </citation>
    <scope>NUCLEOTIDE SEQUENCE [LARGE SCALE GENOMIC DNA]</scope>
    <source>
        <strain evidence="16">MED-G157</strain>
    </source>
</reference>
<evidence type="ECO:0000313" key="17">
    <source>
        <dbReference type="Proteomes" id="UP000316199"/>
    </source>
</evidence>
<dbReference type="GO" id="GO:0006782">
    <property type="term" value="P:protoporphyrinogen IX biosynthetic process"/>
    <property type="evidence" value="ECO:0007669"/>
    <property type="project" value="UniProtKB-UniRule"/>
</dbReference>
<evidence type="ECO:0000256" key="2">
    <source>
        <dbReference type="ARBA" id="ARBA00005073"/>
    </source>
</evidence>
<dbReference type="GO" id="GO:0070818">
    <property type="term" value="F:protoporphyrinogen oxidase activity"/>
    <property type="evidence" value="ECO:0007669"/>
    <property type="project" value="UniProtKB-UniRule"/>
</dbReference>
<evidence type="ECO:0000256" key="5">
    <source>
        <dbReference type="ARBA" id="ARBA00022475"/>
    </source>
</evidence>
<keyword evidence="10" id="KW-0560">Oxidoreductase</keyword>
<keyword evidence="7 15" id="KW-0812">Transmembrane</keyword>
<evidence type="ECO:0000256" key="12">
    <source>
        <dbReference type="ARBA" id="ARBA00023136"/>
    </source>
</evidence>
<evidence type="ECO:0000256" key="1">
    <source>
        <dbReference type="ARBA" id="ARBA00004651"/>
    </source>
</evidence>
<comment type="cofactor">
    <cofactor evidence="14">
        <name>heme b</name>
        <dbReference type="ChEBI" id="CHEBI:60344"/>
    </cofactor>
    <text evidence="14">Binds 1 heme b (iron(II)-protoporphyrin IX) group per subunit.</text>
</comment>
<proteinExistence type="inferred from homology"/>
<protein>
    <recommendedName>
        <fullName evidence="4 14">Protoporphyrinogen IX oxidase</fullName>
        <ecNumber evidence="14">1.3.99.-</ecNumber>
    </recommendedName>
</protein>
<dbReference type="PANTHER" id="PTHR40255:SF1">
    <property type="entry name" value="PROTOPORPHYRINOGEN IX OXIDASE"/>
    <property type="match status" value="1"/>
</dbReference>
<evidence type="ECO:0000256" key="4">
    <source>
        <dbReference type="ARBA" id="ARBA00017504"/>
    </source>
</evidence>
<keyword evidence="11 14" id="KW-0408">Iron</keyword>
<evidence type="ECO:0000256" key="11">
    <source>
        <dbReference type="ARBA" id="ARBA00023004"/>
    </source>
</evidence>
<keyword evidence="5 14" id="KW-1003">Cell membrane</keyword>
<dbReference type="Pfam" id="PF03653">
    <property type="entry name" value="UPF0093"/>
    <property type="match status" value="1"/>
</dbReference>
<evidence type="ECO:0000256" key="10">
    <source>
        <dbReference type="ARBA" id="ARBA00023002"/>
    </source>
</evidence>
<evidence type="ECO:0000256" key="8">
    <source>
        <dbReference type="ARBA" id="ARBA00022723"/>
    </source>
</evidence>
<feature type="transmembrane region" description="Helical" evidence="15">
    <location>
        <begin position="112"/>
        <end position="134"/>
    </location>
</feature>
<sequence>MLWITTAHLLFVMAWLAGLFYLPRLFVHYVEGKIAGEDTRRLVIMATKLVGFSFIMGSLACFFGIWLWLGYGFSGHWLQAKLFFVAILLGYHLQCYRYVKQLEQDKIIMNSLFFRAFNEIILLIIIPILILVVMKPF</sequence>
<evidence type="ECO:0000256" key="7">
    <source>
        <dbReference type="ARBA" id="ARBA00022692"/>
    </source>
</evidence>
<dbReference type="Proteomes" id="UP000316199">
    <property type="component" value="Unassembled WGS sequence"/>
</dbReference>
<organism evidence="16 17">
    <name type="scientific">OM182 bacterium</name>
    <dbReference type="NCBI Taxonomy" id="2510334"/>
    <lineage>
        <taxon>Bacteria</taxon>
        <taxon>Pseudomonadati</taxon>
        <taxon>Pseudomonadota</taxon>
        <taxon>Gammaproteobacteria</taxon>
        <taxon>OMG group</taxon>
        <taxon>OM182 clade</taxon>
    </lineage>
</organism>
<comment type="catalytic activity">
    <reaction evidence="13 14">
        <text>protoporphyrinogen IX + 3 A = protoporphyrin IX + 3 AH2</text>
        <dbReference type="Rhea" id="RHEA:62000"/>
        <dbReference type="ChEBI" id="CHEBI:13193"/>
        <dbReference type="ChEBI" id="CHEBI:17499"/>
        <dbReference type="ChEBI" id="CHEBI:57306"/>
        <dbReference type="ChEBI" id="CHEBI:57307"/>
    </reaction>
</comment>